<keyword evidence="2" id="KW-0560">Oxidoreductase</keyword>
<proteinExistence type="inferred from homology"/>
<comment type="caution">
    <text evidence="3">The sequence shown here is derived from an EMBL/GenBank/DDBJ whole genome shotgun (WGS) entry which is preliminary data.</text>
</comment>
<dbReference type="EMBL" id="AUZM01000002">
    <property type="protein sequence ID" value="ERT09716.1"/>
    <property type="molecule type" value="Genomic_DNA"/>
</dbReference>
<organism evidence="3 4">
    <name type="scientific">Lyngbya aestuarii BL J</name>
    <dbReference type="NCBI Taxonomy" id="1348334"/>
    <lineage>
        <taxon>Bacteria</taxon>
        <taxon>Bacillati</taxon>
        <taxon>Cyanobacteriota</taxon>
        <taxon>Cyanophyceae</taxon>
        <taxon>Oscillatoriophycideae</taxon>
        <taxon>Oscillatoriales</taxon>
        <taxon>Microcoleaceae</taxon>
        <taxon>Lyngbya</taxon>
    </lineage>
</organism>
<protein>
    <submittedName>
        <fullName evidence="3">Enoyl-(Acyl carrier) reductase family protein</fullName>
    </submittedName>
</protein>
<dbReference type="Gene3D" id="3.40.50.720">
    <property type="entry name" value="NAD(P)-binding Rossmann-like Domain"/>
    <property type="match status" value="1"/>
</dbReference>
<keyword evidence="4" id="KW-1185">Reference proteome</keyword>
<dbReference type="InterPro" id="IPR036291">
    <property type="entry name" value="NAD(P)-bd_dom_sf"/>
</dbReference>
<dbReference type="PANTHER" id="PTHR24321">
    <property type="entry name" value="DEHYDROGENASES, SHORT CHAIN"/>
    <property type="match status" value="1"/>
</dbReference>
<comment type="similarity">
    <text evidence="1">Belongs to the short-chain dehydrogenases/reductases (SDR) family.</text>
</comment>
<evidence type="ECO:0000256" key="2">
    <source>
        <dbReference type="ARBA" id="ARBA00023002"/>
    </source>
</evidence>
<evidence type="ECO:0000313" key="4">
    <source>
        <dbReference type="Proteomes" id="UP000017127"/>
    </source>
</evidence>
<gene>
    <name evidence="3" type="ORF">M595_0390</name>
</gene>
<evidence type="ECO:0000256" key="1">
    <source>
        <dbReference type="ARBA" id="ARBA00006484"/>
    </source>
</evidence>
<dbReference type="InterPro" id="IPR002347">
    <property type="entry name" value="SDR_fam"/>
</dbReference>
<evidence type="ECO:0000313" key="3">
    <source>
        <dbReference type="EMBL" id="ERT09716.1"/>
    </source>
</evidence>
<accession>U7QTG2</accession>
<dbReference type="Proteomes" id="UP000017127">
    <property type="component" value="Unassembled WGS sequence"/>
</dbReference>
<dbReference type="Pfam" id="PF13561">
    <property type="entry name" value="adh_short_C2"/>
    <property type="match status" value="1"/>
</dbReference>
<sequence>MYPLGRIGEPLDVAYAALFLASDESKFITGSELVIDGGYTAQ</sequence>
<dbReference type="GO" id="GO:0016491">
    <property type="term" value="F:oxidoreductase activity"/>
    <property type="evidence" value="ECO:0007669"/>
    <property type="project" value="UniProtKB-KW"/>
</dbReference>
<reference evidence="3 4" key="1">
    <citation type="journal article" date="2013" name="Front. Microbiol.">
        <title>Comparative genomic analyses of the cyanobacterium, Lyngbya aestuarii BL J, a powerful hydrogen producer.</title>
        <authorList>
            <person name="Kothari A."/>
            <person name="Vaughn M."/>
            <person name="Garcia-Pichel F."/>
        </authorList>
    </citation>
    <scope>NUCLEOTIDE SEQUENCE [LARGE SCALE GENOMIC DNA]</scope>
    <source>
        <strain evidence="3 4">BL J</strain>
    </source>
</reference>
<name>U7QTG2_9CYAN</name>
<dbReference type="SUPFAM" id="SSF51735">
    <property type="entry name" value="NAD(P)-binding Rossmann-fold domains"/>
    <property type="match status" value="1"/>
</dbReference>
<dbReference type="AlphaFoldDB" id="U7QTG2"/>
<dbReference type="PANTHER" id="PTHR24321:SF15">
    <property type="entry name" value="OXIDOREDUCTASE UCPA"/>
    <property type="match status" value="1"/>
</dbReference>